<dbReference type="OrthoDB" id="10401540at2759"/>
<feature type="compositionally biased region" description="Polar residues" evidence="1">
    <location>
        <begin position="412"/>
        <end position="424"/>
    </location>
</feature>
<feature type="compositionally biased region" description="Basic and acidic residues" evidence="1">
    <location>
        <begin position="42"/>
        <end position="59"/>
    </location>
</feature>
<evidence type="ECO:0000313" key="3">
    <source>
        <dbReference type="Proteomes" id="UP000694251"/>
    </source>
</evidence>
<dbReference type="Proteomes" id="UP000694251">
    <property type="component" value="Unassembled WGS sequence"/>
</dbReference>
<name>A0A8T1XIU7_ARASU</name>
<comment type="caution">
    <text evidence="2">The sequence shown here is derived from an EMBL/GenBank/DDBJ whole genome shotgun (WGS) entry which is preliminary data.</text>
</comment>
<feature type="compositionally biased region" description="Low complexity" evidence="1">
    <location>
        <begin position="169"/>
        <end position="189"/>
    </location>
</feature>
<accession>A0A8T1XIU7</accession>
<keyword evidence="3" id="KW-1185">Reference proteome</keyword>
<evidence type="ECO:0000313" key="2">
    <source>
        <dbReference type="EMBL" id="KAG7531694.1"/>
    </source>
</evidence>
<feature type="region of interest" description="Disordered" evidence="1">
    <location>
        <begin position="34"/>
        <end position="59"/>
    </location>
</feature>
<dbReference type="AlphaFoldDB" id="A0A8T1XIU7"/>
<dbReference type="EMBL" id="JAEFBJ010000023">
    <property type="protein sequence ID" value="KAG7531694.1"/>
    <property type="molecule type" value="Genomic_DNA"/>
</dbReference>
<sequence>MLLLGKIPDLAKCFENPQRSQRCIVRIISEETDLSKTPTTKVHSEKSKSRDRLVQKETEEKAWGDAHEGLEIVEGKKSVPRNRRSGLGIVEKSLPGPRICRPGVEIVEKNLSGPRNRRPGPRICRPGVEIVDQVRDFIDRVRGFVDQEWKSSRKIYRVRGIVDQDEESSTGSETSSTGSEDSSTRSETSSTGSKYLIFFGTGVSSDISMTRNRRPGPRICRPGVEIVDQVRDFIDRVRGIVDQDDEWSMKIYRVRGMVDQGLKSSTRSETSSTVSEEWSRVRDFIDRVRGIVDQDDEWSMKIYRVRGMVDQGLKSSTRSETSSTVSEEWSRVCRPGRGIVDRRNGRPEVGIVDRVREFVDQDEEWSRICRPGVEIVDRVREFVDQDGGTLDQDDEWAMKIYRVRGMVDQKLKSSTGSENSSTRPRSGRGFVDQELKSSTGTENSHFNVCWCQEGKGLLSYIGGWVLRESGQSVGTPFIGSDLGSDRGMVSDIDTRNDRPSGRRDFRRKTFPAIGFVAFFRVFSAVLGQKLLNRRGEWACLAWAAISSSRR</sequence>
<protein>
    <submittedName>
        <fullName evidence="2">Uncharacterized protein</fullName>
    </submittedName>
</protein>
<proteinExistence type="predicted"/>
<gene>
    <name evidence="2" type="ORF">ISN44_Un23g000050</name>
</gene>
<feature type="region of interest" description="Disordered" evidence="1">
    <location>
        <begin position="411"/>
        <end position="431"/>
    </location>
</feature>
<evidence type="ECO:0000256" key="1">
    <source>
        <dbReference type="SAM" id="MobiDB-lite"/>
    </source>
</evidence>
<feature type="region of interest" description="Disordered" evidence="1">
    <location>
        <begin position="164"/>
        <end position="189"/>
    </location>
</feature>
<reference evidence="2 3" key="1">
    <citation type="submission" date="2020-12" db="EMBL/GenBank/DDBJ databases">
        <title>Concerted genomic and epigenomic changes stabilize Arabidopsis allopolyploids.</title>
        <authorList>
            <person name="Chen Z."/>
        </authorList>
    </citation>
    <scope>NUCLEOTIDE SEQUENCE [LARGE SCALE GENOMIC DNA]</scope>
    <source>
        <strain evidence="2">As9502</strain>
        <tissue evidence="2">Leaf</tissue>
    </source>
</reference>
<organism evidence="2 3">
    <name type="scientific">Arabidopsis suecica</name>
    <name type="common">Swedish thale-cress</name>
    <name type="synonym">Cardaminopsis suecica</name>
    <dbReference type="NCBI Taxonomy" id="45249"/>
    <lineage>
        <taxon>Eukaryota</taxon>
        <taxon>Viridiplantae</taxon>
        <taxon>Streptophyta</taxon>
        <taxon>Embryophyta</taxon>
        <taxon>Tracheophyta</taxon>
        <taxon>Spermatophyta</taxon>
        <taxon>Magnoliopsida</taxon>
        <taxon>eudicotyledons</taxon>
        <taxon>Gunneridae</taxon>
        <taxon>Pentapetalae</taxon>
        <taxon>rosids</taxon>
        <taxon>malvids</taxon>
        <taxon>Brassicales</taxon>
        <taxon>Brassicaceae</taxon>
        <taxon>Camelineae</taxon>
        <taxon>Arabidopsis</taxon>
    </lineage>
</organism>